<keyword evidence="2" id="KW-1185">Reference proteome</keyword>
<gene>
    <name evidence="1" type="ORF">QAD02_024433</name>
</gene>
<accession>A0ACC2PZQ9</accession>
<reference evidence="1" key="1">
    <citation type="submission" date="2023-04" db="EMBL/GenBank/DDBJ databases">
        <title>A chromosome-level genome assembly of the parasitoid wasp Eretmocerus hayati.</title>
        <authorList>
            <person name="Zhong Y."/>
            <person name="Liu S."/>
            <person name="Liu Y."/>
        </authorList>
    </citation>
    <scope>NUCLEOTIDE SEQUENCE</scope>
    <source>
        <strain evidence="1">ZJU_SS_LIU_2023</strain>
    </source>
</reference>
<evidence type="ECO:0000313" key="2">
    <source>
        <dbReference type="Proteomes" id="UP001239111"/>
    </source>
</evidence>
<dbReference type="Proteomes" id="UP001239111">
    <property type="component" value="Chromosome 1"/>
</dbReference>
<organism evidence="1 2">
    <name type="scientific">Eretmocerus hayati</name>
    <dbReference type="NCBI Taxonomy" id="131215"/>
    <lineage>
        <taxon>Eukaryota</taxon>
        <taxon>Metazoa</taxon>
        <taxon>Ecdysozoa</taxon>
        <taxon>Arthropoda</taxon>
        <taxon>Hexapoda</taxon>
        <taxon>Insecta</taxon>
        <taxon>Pterygota</taxon>
        <taxon>Neoptera</taxon>
        <taxon>Endopterygota</taxon>
        <taxon>Hymenoptera</taxon>
        <taxon>Apocrita</taxon>
        <taxon>Proctotrupomorpha</taxon>
        <taxon>Chalcidoidea</taxon>
        <taxon>Aphelinidae</taxon>
        <taxon>Aphelininae</taxon>
        <taxon>Eretmocerus</taxon>
    </lineage>
</organism>
<protein>
    <submittedName>
        <fullName evidence="1">Uncharacterized protein</fullName>
    </submittedName>
</protein>
<comment type="caution">
    <text evidence="1">The sequence shown here is derived from an EMBL/GenBank/DDBJ whole genome shotgun (WGS) entry which is preliminary data.</text>
</comment>
<dbReference type="EMBL" id="CM056741">
    <property type="protein sequence ID" value="KAJ8688638.1"/>
    <property type="molecule type" value="Genomic_DNA"/>
</dbReference>
<sequence length="476" mass="51638">MGEKGGGSRTMRSALGPSSPGPAEAIRRSSSADRNPVFARMGKSSVAVQDRTAPSRHRRTAAGVDRGGAPASSRPHPVADVDFVEAPSARVVQAAGIQARFTRRKNHESRSAQGRGQRHAEEHPLEPASEPGNLVTGSHQRNGDKTRLEQHPRRGSGNLGDSSKGEMRSSAADDDSESTGCCNCANCKSLLHLAECGVCWECLQGGQICACPVCANVVCSSCSARLSTCPFCRSSEPHQRDRALERLVDALVLPCRNARSGCDSLLDGESRFAHESMCPWATIGCPVGRGGCSWHGTVASVRSHLLERHQLQPLHDHGISVEIHSFRNKASAQDGRVYTVCLCCFGQLFVVRLVLCESRLRLCFTRLGPVDPDGSTKGSKNEISDEANSRFGVSVTIRARSGRRLRGLVPFGRFDRDSRELSISCDSLYPSRPASSEDAAKRLESSLDNSQQQSRVLYQNSDLVKVDLMLKRLDRH</sequence>
<name>A0ACC2PZQ9_9HYME</name>
<evidence type="ECO:0000313" key="1">
    <source>
        <dbReference type="EMBL" id="KAJ8688638.1"/>
    </source>
</evidence>
<proteinExistence type="predicted"/>